<dbReference type="PATRIC" id="fig|36849.3.peg.3024"/>
<feature type="domain" description="Streptomycin biosynthesis protein StrF" evidence="1">
    <location>
        <begin position="8"/>
        <end position="218"/>
    </location>
</feature>
<evidence type="ECO:0000313" key="3">
    <source>
        <dbReference type="Proteomes" id="UP000050326"/>
    </source>
</evidence>
<dbReference type="AlphaFoldDB" id="A0A0P8W6N2"/>
<reference evidence="2 3" key="1">
    <citation type="submission" date="2015-09" db="EMBL/GenBank/DDBJ databases">
        <title>Genome sequence of Oxobacter pfennigii DSM 3222.</title>
        <authorList>
            <person name="Poehlein A."/>
            <person name="Bengelsdorf F.R."/>
            <person name="Schiel-Bengelsdorf B."/>
            <person name="Duerre P."/>
            <person name="Daniel R."/>
        </authorList>
    </citation>
    <scope>NUCLEOTIDE SEQUENCE [LARGE SCALE GENOMIC DNA]</scope>
    <source>
        <strain evidence="2 3">DSM 3222</strain>
    </source>
</reference>
<dbReference type="Gene3D" id="3.90.550.10">
    <property type="entry name" value="Spore Coat Polysaccharide Biosynthesis Protein SpsA, Chain A"/>
    <property type="match status" value="1"/>
</dbReference>
<gene>
    <name evidence="2" type="ORF">OXPF_28600</name>
</gene>
<dbReference type="InterPro" id="IPR059123">
    <property type="entry name" value="StrF_dom"/>
</dbReference>
<evidence type="ECO:0000313" key="2">
    <source>
        <dbReference type="EMBL" id="KPU43419.1"/>
    </source>
</evidence>
<dbReference type="STRING" id="36849.OXPF_28600"/>
<dbReference type="Pfam" id="PF13712">
    <property type="entry name" value="Glyco_tranf_2_5"/>
    <property type="match status" value="1"/>
</dbReference>
<name>A0A0P8W6N2_9CLOT</name>
<dbReference type="SUPFAM" id="SSF53448">
    <property type="entry name" value="Nucleotide-diphospho-sugar transferases"/>
    <property type="match status" value="1"/>
</dbReference>
<organism evidence="2 3">
    <name type="scientific">Oxobacter pfennigii</name>
    <dbReference type="NCBI Taxonomy" id="36849"/>
    <lineage>
        <taxon>Bacteria</taxon>
        <taxon>Bacillati</taxon>
        <taxon>Bacillota</taxon>
        <taxon>Clostridia</taxon>
        <taxon>Eubacteriales</taxon>
        <taxon>Clostridiaceae</taxon>
        <taxon>Oxobacter</taxon>
    </lineage>
</organism>
<dbReference type="Proteomes" id="UP000050326">
    <property type="component" value="Unassembled WGS sequence"/>
</dbReference>
<dbReference type="EMBL" id="LKET01000039">
    <property type="protein sequence ID" value="KPU43419.1"/>
    <property type="molecule type" value="Genomic_DNA"/>
</dbReference>
<proteinExistence type="predicted"/>
<comment type="caution">
    <text evidence="2">The sequence shown here is derived from an EMBL/GenBank/DDBJ whole genome shotgun (WGS) entry which is preliminary data.</text>
</comment>
<dbReference type="InterPro" id="IPR029044">
    <property type="entry name" value="Nucleotide-diphossugar_trans"/>
</dbReference>
<sequence length="225" mass="26404">MNNEKKICFICCVNDEVLYEEAMQYINCMEIPEEYEVENIYIKDGISITDSYNKAMKESDAKYKIYMHQDVFIINKEFVKNIISIFKSDDNIGMIGVAGSKTIPSNGIWWESQYRYGKVYGNTSGRMQILKFTEVENEYEEVKCIDGLLMITQYDIPWRSDKFNGWHFYDISQSLEFRKLGYKVVIPKQSKPWCIHDSGIVTIGSEYEKNKSIFIGEYSQYLNVL</sequence>
<keyword evidence="3" id="KW-1185">Reference proteome</keyword>
<accession>A0A0P8W6N2</accession>
<protein>
    <recommendedName>
        <fullName evidence="1">Streptomycin biosynthesis protein StrF domain-containing protein</fullName>
    </recommendedName>
</protein>
<evidence type="ECO:0000259" key="1">
    <source>
        <dbReference type="Pfam" id="PF13712"/>
    </source>
</evidence>